<accession>A0A2A2MEH8</accession>
<evidence type="ECO:0000313" key="3">
    <source>
        <dbReference type="Proteomes" id="UP000218796"/>
    </source>
</evidence>
<keyword evidence="1" id="KW-0812">Transmembrane</keyword>
<comment type="caution">
    <text evidence="2">The sequence shown here is derived from an EMBL/GenBank/DDBJ whole genome shotgun (WGS) entry which is preliminary data.</text>
</comment>
<keyword evidence="1" id="KW-0472">Membrane</keyword>
<dbReference type="RefSeq" id="WP_039186292.1">
    <property type="nucleotide sequence ID" value="NZ_CAUFSP010000054.1"/>
</dbReference>
<proteinExistence type="predicted"/>
<gene>
    <name evidence="2" type="ORF">CJD50_06845</name>
</gene>
<organism evidence="2 3">
    <name type="scientific">Hafnia paralvei</name>
    <dbReference type="NCBI Taxonomy" id="546367"/>
    <lineage>
        <taxon>Bacteria</taxon>
        <taxon>Pseudomonadati</taxon>
        <taxon>Pseudomonadota</taxon>
        <taxon>Gammaproteobacteria</taxon>
        <taxon>Enterobacterales</taxon>
        <taxon>Hafniaceae</taxon>
        <taxon>Hafnia</taxon>
    </lineage>
</organism>
<dbReference type="EMBL" id="NQMS01000002">
    <property type="protein sequence ID" value="PAV97362.1"/>
    <property type="molecule type" value="Genomic_DNA"/>
</dbReference>
<evidence type="ECO:0000313" key="2">
    <source>
        <dbReference type="EMBL" id="PAV97362.1"/>
    </source>
</evidence>
<keyword evidence="1" id="KW-1133">Transmembrane helix</keyword>
<protein>
    <submittedName>
        <fullName evidence="2">Uncharacterized protein</fullName>
    </submittedName>
</protein>
<reference evidence="2 3" key="1">
    <citation type="submission" date="2017-08" db="EMBL/GenBank/DDBJ databases">
        <title>Draft Genome Sequence of Hafnia alvei CITHA-6 Isolated from Raw Bovine Milk.</title>
        <authorList>
            <person name="Culligan E.P."/>
            <person name="Mcsweeney A."/>
            <person name="O'Doherty C."/>
            <person name="Gleeson E."/>
            <person name="O'Riordan D."/>
            <person name="Sleator R.D."/>
        </authorList>
    </citation>
    <scope>NUCLEOTIDE SEQUENCE [LARGE SCALE GENOMIC DNA]</scope>
    <source>
        <strain evidence="2 3">CITHA-6</strain>
    </source>
</reference>
<name>A0A2A2MEH8_9GAMM</name>
<dbReference type="GeneID" id="69639090"/>
<dbReference type="Proteomes" id="UP000218796">
    <property type="component" value="Unassembled WGS sequence"/>
</dbReference>
<feature type="transmembrane region" description="Helical" evidence="1">
    <location>
        <begin position="12"/>
        <end position="30"/>
    </location>
</feature>
<keyword evidence="3" id="KW-1185">Reference proteome</keyword>
<sequence>MKLGIDRRAEYYTAVTLTIGVAVCITIRVGKIVRGHDFSLKFTFLPPITVSTTRALPRDDVRLFLSLKEPEWLT</sequence>
<evidence type="ECO:0000256" key="1">
    <source>
        <dbReference type="SAM" id="Phobius"/>
    </source>
</evidence>
<dbReference type="AlphaFoldDB" id="A0A2A2MEH8"/>